<gene>
    <name evidence="2" type="ORF">DSCW_42910</name>
</gene>
<evidence type="ECO:0000313" key="3">
    <source>
        <dbReference type="Proteomes" id="UP000427769"/>
    </source>
</evidence>
<dbReference type="AlphaFoldDB" id="A0A5K7ZEQ1"/>
<protein>
    <recommendedName>
        <fullName evidence="4">Protein BatD</fullName>
    </recommendedName>
</protein>
<evidence type="ECO:0008006" key="4">
    <source>
        <dbReference type="Google" id="ProtNLM"/>
    </source>
</evidence>
<evidence type="ECO:0000313" key="2">
    <source>
        <dbReference type="EMBL" id="BBO76874.1"/>
    </source>
</evidence>
<keyword evidence="1" id="KW-0812">Transmembrane</keyword>
<proteinExistence type="predicted"/>
<keyword evidence="1" id="KW-1133">Transmembrane helix</keyword>
<dbReference type="Proteomes" id="UP000427769">
    <property type="component" value="Chromosome"/>
</dbReference>
<accession>A0A5K7ZEQ1</accession>
<evidence type="ECO:0000256" key="1">
    <source>
        <dbReference type="SAM" id="Phobius"/>
    </source>
</evidence>
<dbReference type="PANTHER" id="PTHR40940:SF2">
    <property type="entry name" value="BATD"/>
    <property type="match status" value="1"/>
</dbReference>
<dbReference type="Pfam" id="PF13584">
    <property type="entry name" value="BatD"/>
    <property type="match status" value="3"/>
</dbReference>
<dbReference type="RefSeq" id="WP_170302394.1">
    <property type="nucleotide sequence ID" value="NZ_AP021875.1"/>
</dbReference>
<keyword evidence="3" id="KW-1185">Reference proteome</keyword>
<feature type="transmembrane region" description="Helical" evidence="1">
    <location>
        <begin position="462"/>
        <end position="483"/>
    </location>
</feature>
<dbReference type="KEGG" id="dwd:DSCW_42910"/>
<keyword evidence="1" id="KW-0472">Membrane</keyword>
<dbReference type="InterPro" id="IPR025738">
    <property type="entry name" value="BatD"/>
</dbReference>
<name>A0A5K7ZEQ1_9BACT</name>
<dbReference type="EMBL" id="AP021875">
    <property type="protein sequence ID" value="BBO76874.1"/>
    <property type="molecule type" value="Genomic_DNA"/>
</dbReference>
<reference evidence="2 3" key="1">
    <citation type="submission" date="2019-11" db="EMBL/GenBank/DDBJ databases">
        <title>Comparative genomics of hydrocarbon-degrading Desulfosarcina strains.</title>
        <authorList>
            <person name="Watanabe M."/>
            <person name="Kojima H."/>
            <person name="Fukui M."/>
        </authorList>
    </citation>
    <scope>NUCLEOTIDE SEQUENCE [LARGE SCALE GENOMIC DNA]</scope>
    <source>
        <strain evidence="2 3">PP31</strain>
    </source>
</reference>
<organism evidence="2 3">
    <name type="scientific">Desulfosarcina widdelii</name>
    <dbReference type="NCBI Taxonomy" id="947919"/>
    <lineage>
        <taxon>Bacteria</taxon>
        <taxon>Pseudomonadati</taxon>
        <taxon>Thermodesulfobacteriota</taxon>
        <taxon>Desulfobacteria</taxon>
        <taxon>Desulfobacterales</taxon>
        <taxon>Desulfosarcinaceae</taxon>
        <taxon>Desulfosarcina</taxon>
    </lineage>
</organism>
<sequence length="600" mass="66001">MPPDRGPVQAYQARHDEKGTFYESIIFRTLTTAILILLSTAIGAQAATVRAVVDRNQVMVGESLSLQVTIEGGDGDVDLSSLTDFKTVSRGSTSSFQMVNGRTSRQMIYNYVLIPLKAGELNVPAIPVTIDGKIHYTTPIRVRVSEEPPVDSGRRDVYVSAAVSETSPWVGQQIVYTFQLFNAVQVAEAKFQAPEFDDFQAEELEDRKSYRTVVNGREFIVTEVRFILIPVKTGTLTIDPAVLQVGLVQHRRRPRPFSGMDAFFGRTEMTTRVLQTDPVTVTVRDLPPKPPGTVFSGLVGKFEISAVLDKIDLQVGDSTTLAVTVSGSGNIMDAAPPTIAAPSDFKSYTDNPEESIRKEAAGYVGSKTFRTALVPVKAGDYHLDPVTLTYFDVNQGDYRTLSATTETIYVRPSKTAATDIDVFRAAPDRMPSLKKRVEFTGRDILPLKTELEALQTGRRMPLSWFSLLLALPILVFAATRVVLRMTRKDETPGRIMAGRARQALKEACAPATTDNDFLTSLYRALVSAILGRIGVMGTSLTWSEARSRLLEIGWDAESADAAARLLEEIESFNYSGGILDADKRADLLDRTRQTIRRLAS</sequence>
<dbReference type="PANTHER" id="PTHR40940">
    <property type="entry name" value="PROTEIN BATD-RELATED"/>
    <property type="match status" value="1"/>
</dbReference>